<evidence type="ECO:0000256" key="4">
    <source>
        <dbReference type="ARBA" id="ARBA00022692"/>
    </source>
</evidence>
<comment type="similarity">
    <text evidence="2">Belongs to the polysaccharide synthase family.</text>
</comment>
<evidence type="ECO:0000256" key="1">
    <source>
        <dbReference type="ARBA" id="ARBA00004651"/>
    </source>
</evidence>
<dbReference type="GO" id="GO:0005886">
    <property type="term" value="C:plasma membrane"/>
    <property type="evidence" value="ECO:0007669"/>
    <property type="project" value="UniProtKB-SubCell"/>
</dbReference>
<organism evidence="8 9">
    <name type="scientific">Alloyangia pacifica</name>
    <dbReference type="NCBI Taxonomy" id="311180"/>
    <lineage>
        <taxon>Bacteria</taxon>
        <taxon>Pseudomonadati</taxon>
        <taxon>Pseudomonadota</taxon>
        <taxon>Alphaproteobacteria</taxon>
        <taxon>Rhodobacterales</taxon>
        <taxon>Roseobacteraceae</taxon>
        <taxon>Alloyangia</taxon>
    </lineage>
</organism>
<feature type="transmembrane region" description="Helical" evidence="7">
    <location>
        <begin position="12"/>
        <end position="45"/>
    </location>
</feature>
<dbReference type="STRING" id="311180.SAMN04488050_1343"/>
<feature type="transmembrane region" description="Helical" evidence="7">
    <location>
        <begin position="234"/>
        <end position="256"/>
    </location>
</feature>
<keyword evidence="6 7" id="KW-0472">Membrane</keyword>
<evidence type="ECO:0000313" key="8">
    <source>
        <dbReference type="EMBL" id="SFT27535.1"/>
    </source>
</evidence>
<keyword evidence="3" id="KW-1003">Cell membrane</keyword>
<gene>
    <name evidence="8" type="ORF">SAMN04488050_1343</name>
</gene>
<evidence type="ECO:0000256" key="2">
    <source>
        <dbReference type="ARBA" id="ARBA00007430"/>
    </source>
</evidence>
<sequence>MIDISGKIAGMLSAVIFVSFFPNHWALIVSPAVWSITSVAASYIIAPYRPKLDFSEWRYFSSYLAWMFPAQILAAIASQADKLILGALIPMGQLGQYNVASQISNIAEVTVRRSISSSLMPSFNSLLEQADRLRRGYFLADSAIFMIGLPIYMLLSAFSNVIVLLVLSPSWANTAPFLQGLALAMMPTLFRIPFRSLAFAMKRADLVFWLGVVNFAIRILAILIGYRFGGALGVVYGIGLGNIFIAGVSTLFVQWLIKADPKEQVMAVMRPLAGLTTMAPVAYYGANVAATAESLLATALLAGSFSILAILTYGTTILLFWRLAARPAGIEMRFIEMIARARKPEGAAR</sequence>
<protein>
    <submittedName>
        <fullName evidence="8">Polysaccharide biosynthesis protein</fullName>
    </submittedName>
</protein>
<evidence type="ECO:0000256" key="7">
    <source>
        <dbReference type="SAM" id="Phobius"/>
    </source>
</evidence>
<dbReference type="PANTHER" id="PTHR30250:SF10">
    <property type="entry name" value="LIPOPOLYSACCHARIDE BIOSYNTHESIS PROTEIN WZXC"/>
    <property type="match status" value="1"/>
</dbReference>
<name>A0A1I6WNC1_9RHOB</name>
<feature type="transmembrane region" description="Helical" evidence="7">
    <location>
        <begin position="143"/>
        <end position="168"/>
    </location>
</feature>
<dbReference type="Pfam" id="PF13440">
    <property type="entry name" value="Polysacc_synt_3"/>
    <property type="match status" value="1"/>
</dbReference>
<evidence type="ECO:0000313" key="9">
    <source>
        <dbReference type="Proteomes" id="UP000199392"/>
    </source>
</evidence>
<feature type="transmembrane region" description="Helical" evidence="7">
    <location>
        <begin position="268"/>
        <end position="286"/>
    </location>
</feature>
<feature type="transmembrane region" description="Helical" evidence="7">
    <location>
        <begin position="298"/>
        <end position="324"/>
    </location>
</feature>
<dbReference type="Proteomes" id="UP000199392">
    <property type="component" value="Unassembled WGS sequence"/>
</dbReference>
<accession>A0A1I6WNC1</accession>
<keyword evidence="4 7" id="KW-0812">Transmembrane</keyword>
<evidence type="ECO:0000256" key="5">
    <source>
        <dbReference type="ARBA" id="ARBA00022989"/>
    </source>
</evidence>
<comment type="subcellular location">
    <subcellularLocation>
        <location evidence="1">Cell membrane</location>
        <topology evidence="1">Multi-pass membrane protein</topology>
    </subcellularLocation>
</comment>
<dbReference type="EMBL" id="FOZW01000034">
    <property type="protein sequence ID" value="SFT27535.1"/>
    <property type="molecule type" value="Genomic_DNA"/>
</dbReference>
<evidence type="ECO:0000256" key="3">
    <source>
        <dbReference type="ARBA" id="ARBA00022475"/>
    </source>
</evidence>
<feature type="transmembrane region" description="Helical" evidence="7">
    <location>
        <begin position="206"/>
        <end position="228"/>
    </location>
</feature>
<dbReference type="AlphaFoldDB" id="A0A1I6WNC1"/>
<feature type="transmembrane region" description="Helical" evidence="7">
    <location>
        <begin position="174"/>
        <end position="194"/>
    </location>
</feature>
<proteinExistence type="inferred from homology"/>
<dbReference type="InterPro" id="IPR050833">
    <property type="entry name" value="Poly_Biosynth_Transport"/>
</dbReference>
<reference evidence="9" key="1">
    <citation type="submission" date="2016-10" db="EMBL/GenBank/DDBJ databases">
        <authorList>
            <person name="Varghese N."/>
            <person name="Submissions S."/>
        </authorList>
    </citation>
    <scope>NUCLEOTIDE SEQUENCE [LARGE SCALE GENOMIC DNA]</scope>
    <source>
        <strain evidence="9">DSM 26894</strain>
    </source>
</reference>
<keyword evidence="5 7" id="KW-1133">Transmembrane helix</keyword>
<keyword evidence="9" id="KW-1185">Reference proteome</keyword>
<dbReference type="PANTHER" id="PTHR30250">
    <property type="entry name" value="PST FAMILY PREDICTED COLANIC ACID TRANSPORTER"/>
    <property type="match status" value="1"/>
</dbReference>
<evidence type="ECO:0000256" key="6">
    <source>
        <dbReference type="ARBA" id="ARBA00023136"/>
    </source>
</evidence>